<dbReference type="EMBL" id="JBHMQT010000013">
    <property type="protein sequence ID" value="MFC0862351.1"/>
    <property type="molecule type" value="Genomic_DNA"/>
</dbReference>
<proteinExistence type="predicted"/>
<feature type="domain" description="DUF4365" evidence="2">
    <location>
        <begin position="53"/>
        <end position="186"/>
    </location>
</feature>
<organism evidence="3 4">
    <name type="scientific">Sphaerimonospora cavernae</name>
    <dbReference type="NCBI Taxonomy" id="1740611"/>
    <lineage>
        <taxon>Bacteria</taxon>
        <taxon>Bacillati</taxon>
        <taxon>Actinomycetota</taxon>
        <taxon>Actinomycetes</taxon>
        <taxon>Streptosporangiales</taxon>
        <taxon>Streptosporangiaceae</taxon>
        <taxon>Sphaerimonospora</taxon>
    </lineage>
</organism>
<dbReference type="RefSeq" id="WP_394300565.1">
    <property type="nucleotide sequence ID" value="NZ_JBHMQT010000013.1"/>
</dbReference>
<gene>
    <name evidence="3" type="ORF">ACFHYQ_08580</name>
</gene>
<evidence type="ECO:0000313" key="3">
    <source>
        <dbReference type="EMBL" id="MFC0862351.1"/>
    </source>
</evidence>
<evidence type="ECO:0000259" key="2">
    <source>
        <dbReference type="Pfam" id="PF14280"/>
    </source>
</evidence>
<name>A0ABV6U1R4_9ACTN</name>
<comment type="caution">
    <text evidence="3">The sequence shown here is derived from an EMBL/GenBank/DDBJ whole genome shotgun (WGS) entry which is preliminary data.</text>
</comment>
<feature type="compositionally biased region" description="Basic residues" evidence="1">
    <location>
        <begin position="23"/>
        <end position="34"/>
    </location>
</feature>
<evidence type="ECO:0000256" key="1">
    <source>
        <dbReference type="SAM" id="MobiDB-lite"/>
    </source>
</evidence>
<dbReference type="Proteomes" id="UP001589870">
    <property type="component" value="Unassembled WGS sequence"/>
</dbReference>
<dbReference type="InterPro" id="IPR025375">
    <property type="entry name" value="DUF4365"/>
</dbReference>
<feature type="region of interest" description="Disordered" evidence="1">
    <location>
        <begin position="1"/>
        <end position="36"/>
    </location>
</feature>
<dbReference type="Pfam" id="PF14280">
    <property type="entry name" value="DUF4365"/>
    <property type="match status" value="1"/>
</dbReference>
<accession>A0ABV6U1R4</accession>
<sequence length="359" mass="40655">MSGQDNPGVSGPEHGFPVALTGARRRLLGRHTPKKREDVPVMRRNPSAKIASEGVTHTQQAIEDELGWLFRNQPTEDYGIDAQAEVVDGEDVRGRLLALQIKSGMSWFKDTGPRGWWLRPDTAHVQYWTNHSLPVVIVLYHPETKRCHWQLVNRKTLVKTSTGGWKLLVPEAQVLDASARKPLREAAEGNPYELRIRELQLAKPWMEMLASGKRLVVDMEEWINKSSGRGSISLGVDNEDGEKPEELASWGVFLGLASYAEVVPKLFAWADAHLHQETYDEAEYAQYKADCCIWNEEDQLFTESFEEWKRGLVAGRIRPYRNGGGEVDFYRLELTLNELGKAFLVVDRFAMEAGRLLTG</sequence>
<protein>
    <submittedName>
        <fullName evidence="3">DUF4365 domain-containing protein</fullName>
    </submittedName>
</protein>
<keyword evidence="4" id="KW-1185">Reference proteome</keyword>
<evidence type="ECO:0000313" key="4">
    <source>
        <dbReference type="Proteomes" id="UP001589870"/>
    </source>
</evidence>
<reference evidence="3 4" key="1">
    <citation type="submission" date="2024-09" db="EMBL/GenBank/DDBJ databases">
        <authorList>
            <person name="Sun Q."/>
            <person name="Mori K."/>
        </authorList>
    </citation>
    <scope>NUCLEOTIDE SEQUENCE [LARGE SCALE GENOMIC DNA]</scope>
    <source>
        <strain evidence="3 4">TBRC 1851</strain>
    </source>
</reference>